<sequence length="416" mass="46458">MVTMFIDILPSPFYDKVVGSVASNFADLVTVKERIESSIKRGKFAQANTGSNFTRKTSQGKSSCNAQIILSKLGASTPTDSLGQPQVETTNTSNAPSNRPNGRSRVFAPIPMTYMSLFPFILQNNIVAILSLKPLEPPYPKSYDLNGFKHKVQDLIVGGWLKFKENEPNVNSNPLPAHGGQSINALIHEPLDLEFNERNLAHSVLVVVLGQDGDYPPEPFIIRYDPVRQSLTPLIIQVPTRPAYKDNHVVPWQYGFMTETSSDQPSEGSPSREVTNIERKARSLRRPTPQKTPQRGKEAEEFLKLIQHSEYELLEQMNKTPAQSHRSLPLKILNEAHVAQDITVEKFGGIINNITSRERITFLEDEVPTKGRRNNQPFHISVKCGDYMIARVLIDNGSSLNVLPKSTLDKLCSLGF</sequence>
<feature type="repeat" description="ANK" evidence="1">
    <location>
        <begin position="373"/>
        <end position="405"/>
    </location>
</feature>
<reference evidence="3" key="1">
    <citation type="submission" date="2018-05" db="EMBL/GenBank/DDBJ databases">
        <title>Draft genome of Mucuna pruriens seed.</title>
        <authorList>
            <person name="Nnadi N.E."/>
            <person name="Vos R."/>
            <person name="Hasami M.H."/>
            <person name="Devisetty U.K."/>
            <person name="Aguiy J.C."/>
        </authorList>
    </citation>
    <scope>NUCLEOTIDE SEQUENCE [LARGE SCALE GENOMIC DNA]</scope>
    <source>
        <strain evidence="3">JCA_2017</strain>
    </source>
</reference>
<organism evidence="3 4">
    <name type="scientific">Mucuna pruriens</name>
    <name type="common">Velvet bean</name>
    <name type="synonym">Dolichos pruriens</name>
    <dbReference type="NCBI Taxonomy" id="157652"/>
    <lineage>
        <taxon>Eukaryota</taxon>
        <taxon>Viridiplantae</taxon>
        <taxon>Streptophyta</taxon>
        <taxon>Embryophyta</taxon>
        <taxon>Tracheophyta</taxon>
        <taxon>Spermatophyta</taxon>
        <taxon>Magnoliopsida</taxon>
        <taxon>eudicotyledons</taxon>
        <taxon>Gunneridae</taxon>
        <taxon>Pentapetalae</taxon>
        <taxon>rosids</taxon>
        <taxon>fabids</taxon>
        <taxon>Fabales</taxon>
        <taxon>Fabaceae</taxon>
        <taxon>Papilionoideae</taxon>
        <taxon>50 kb inversion clade</taxon>
        <taxon>NPAAA clade</taxon>
        <taxon>indigoferoid/millettioid clade</taxon>
        <taxon>Phaseoleae</taxon>
        <taxon>Mucuna</taxon>
    </lineage>
</organism>
<feature type="region of interest" description="Disordered" evidence="2">
    <location>
        <begin position="259"/>
        <end position="298"/>
    </location>
</feature>
<evidence type="ECO:0000313" key="3">
    <source>
        <dbReference type="EMBL" id="RDX68787.1"/>
    </source>
</evidence>
<gene>
    <name evidence="3" type="ORF">CR513_52182</name>
</gene>
<dbReference type="PROSITE" id="PS50088">
    <property type="entry name" value="ANK_REPEAT"/>
    <property type="match status" value="1"/>
</dbReference>
<dbReference type="PROSITE" id="PS50297">
    <property type="entry name" value="ANK_REP_REGION"/>
    <property type="match status" value="1"/>
</dbReference>
<feature type="compositionally biased region" description="Polar residues" evidence="2">
    <location>
        <begin position="75"/>
        <end position="101"/>
    </location>
</feature>
<feature type="compositionally biased region" description="Polar residues" evidence="2">
    <location>
        <begin position="259"/>
        <end position="274"/>
    </location>
</feature>
<keyword evidence="1" id="KW-0040">ANK repeat</keyword>
<dbReference type="AlphaFoldDB" id="A0A371ERU5"/>
<dbReference type="InterPro" id="IPR002110">
    <property type="entry name" value="Ankyrin_rpt"/>
</dbReference>
<evidence type="ECO:0000256" key="1">
    <source>
        <dbReference type="PROSITE-ProRule" id="PRU00023"/>
    </source>
</evidence>
<accession>A0A371ERU5</accession>
<comment type="caution">
    <text evidence="3">The sequence shown here is derived from an EMBL/GenBank/DDBJ whole genome shotgun (WGS) entry which is preliminary data.</text>
</comment>
<dbReference type="PANTHER" id="PTHR32108">
    <property type="entry name" value="DNA-DIRECTED RNA POLYMERASE SUBUNIT ALPHA"/>
    <property type="match status" value="1"/>
</dbReference>
<evidence type="ECO:0000256" key="2">
    <source>
        <dbReference type="SAM" id="MobiDB-lite"/>
    </source>
</evidence>
<name>A0A371ERU5_MUCPR</name>
<evidence type="ECO:0000313" key="4">
    <source>
        <dbReference type="Proteomes" id="UP000257109"/>
    </source>
</evidence>
<feature type="region of interest" description="Disordered" evidence="2">
    <location>
        <begin position="75"/>
        <end position="104"/>
    </location>
</feature>
<dbReference type="EMBL" id="QJKJ01012392">
    <property type="protein sequence ID" value="RDX68787.1"/>
    <property type="molecule type" value="Genomic_DNA"/>
</dbReference>
<protein>
    <submittedName>
        <fullName evidence="3">Uncharacterized protein</fullName>
    </submittedName>
</protein>
<keyword evidence="4" id="KW-1185">Reference proteome</keyword>
<dbReference type="PANTHER" id="PTHR32108:SF9">
    <property type="entry name" value="REVERSE TRANSCRIPTASE RNASE H-LIKE DOMAIN-CONTAINING PROTEIN"/>
    <property type="match status" value="1"/>
</dbReference>
<feature type="non-terminal residue" evidence="3">
    <location>
        <position position="1"/>
    </location>
</feature>
<dbReference type="Proteomes" id="UP000257109">
    <property type="component" value="Unassembled WGS sequence"/>
</dbReference>
<proteinExistence type="predicted"/>